<sequence length="121" mass="13614">MDESNDLLEAIRSLNSRFQVVQRDPQRLELALTCVVLAGAEGPYVIRFTSFRDEWAMEWDSAHSKWIERPELSSPEFGLIAEAFVKPVPSGYTVSFSDRSEPLVRWGLTADAISIRPATQG</sequence>
<proteinExistence type="predicted"/>
<name>A0ABW8IM66_9GAMM</name>
<gene>
    <name evidence="1" type="ORF">ISP18_17005</name>
</gene>
<evidence type="ECO:0000313" key="2">
    <source>
        <dbReference type="Proteomes" id="UP001620409"/>
    </source>
</evidence>
<keyword evidence="2" id="KW-1185">Reference proteome</keyword>
<protein>
    <submittedName>
        <fullName evidence="1">Uncharacterized protein</fullName>
    </submittedName>
</protein>
<dbReference type="Proteomes" id="UP001620409">
    <property type="component" value="Unassembled WGS sequence"/>
</dbReference>
<accession>A0ABW8IM66</accession>
<comment type="caution">
    <text evidence="1">The sequence shown here is derived from an EMBL/GenBank/DDBJ whole genome shotgun (WGS) entry which is preliminary data.</text>
</comment>
<organism evidence="1 2">
    <name type="scientific">Dyella humi</name>
    <dbReference type="NCBI Taxonomy" id="1770547"/>
    <lineage>
        <taxon>Bacteria</taxon>
        <taxon>Pseudomonadati</taxon>
        <taxon>Pseudomonadota</taxon>
        <taxon>Gammaproteobacteria</taxon>
        <taxon>Lysobacterales</taxon>
        <taxon>Rhodanobacteraceae</taxon>
        <taxon>Dyella</taxon>
    </lineage>
</organism>
<evidence type="ECO:0000313" key="1">
    <source>
        <dbReference type="EMBL" id="MFK2856307.1"/>
    </source>
</evidence>
<dbReference type="RefSeq" id="WP_380014794.1">
    <property type="nucleotide sequence ID" value="NZ_JADIKI010000023.1"/>
</dbReference>
<reference evidence="1 2" key="1">
    <citation type="submission" date="2020-10" db="EMBL/GenBank/DDBJ databases">
        <title>Phylogeny of dyella-like bacteria.</title>
        <authorList>
            <person name="Fu J."/>
        </authorList>
    </citation>
    <scope>NUCLEOTIDE SEQUENCE [LARGE SCALE GENOMIC DNA]</scope>
    <source>
        <strain evidence="1 2">DHG40</strain>
    </source>
</reference>
<dbReference type="EMBL" id="JADIKI010000023">
    <property type="protein sequence ID" value="MFK2856307.1"/>
    <property type="molecule type" value="Genomic_DNA"/>
</dbReference>